<dbReference type="AlphaFoldDB" id="A0A7K3LUU2"/>
<accession>A0A7K3LUU2</accession>
<feature type="region of interest" description="Disordered" evidence="1">
    <location>
        <begin position="38"/>
        <end position="76"/>
    </location>
</feature>
<evidence type="ECO:0000256" key="1">
    <source>
        <dbReference type="SAM" id="MobiDB-lite"/>
    </source>
</evidence>
<reference evidence="2 3" key="1">
    <citation type="submission" date="2020-01" db="EMBL/GenBank/DDBJ databases">
        <title>Investigation of new actinobacteria for the biodesulphurisation of diesel fuel.</title>
        <authorList>
            <person name="Athi Narayanan S.M."/>
        </authorList>
    </citation>
    <scope>NUCLEOTIDE SEQUENCE [LARGE SCALE GENOMIC DNA]</scope>
    <source>
        <strain evidence="2 3">213E</strain>
    </source>
</reference>
<evidence type="ECO:0000313" key="2">
    <source>
        <dbReference type="EMBL" id="NDK91347.1"/>
    </source>
</evidence>
<protein>
    <submittedName>
        <fullName evidence="2">Uncharacterized protein</fullName>
    </submittedName>
</protein>
<keyword evidence="3" id="KW-1185">Reference proteome</keyword>
<feature type="compositionally biased region" description="Polar residues" evidence="1">
    <location>
        <begin position="47"/>
        <end position="58"/>
    </location>
</feature>
<comment type="caution">
    <text evidence="2">The sequence shown here is derived from an EMBL/GenBank/DDBJ whole genome shotgun (WGS) entry which is preliminary data.</text>
</comment>
<sequence>MSIVSFLNCSSGLHAHRRSPIETEVRILAWYDKTATTVDDPDARAATPSSLGDASSSPMGGHEAPSRAGPRRGYRV</sequence>
<proteinExistence type="predicted"/>
<evidence type="ECO:0000313" key="3">
    <source>
        <dbReference type="Proteomes" id="UP000466307"/>
    </source>
</evidence>
<dbReference type="EMBL" id="JAADZU010000065">
    <property type="protein sequence ID" value="NDK91347.1"/>
    <property type="molecule type" value="Genomic_DNA"/>
</dbReference>
<name>A0A7K3LUU2_9ACTN</name>
<gene>
    <name evidence="2" type="ORF">GYA93_17430</name>
</gene>
<dbReference type="Proteomes" id="UP000466307">
    <property type="component" value="Unassembled WGS sequence"/>
</dbReference>
<organism evidence="2 3">
    <name type="scientific">Gordonia desulfuricans</name>
    <dbReference type="NCBI Taxonomy" id="89051"/>
    <lineage>
        <taxon>Bacteria</taxon>
        <taxon>Bacillati</taxon>
        <taxon>Actinomycetota</taxon>
        <taxon>Actinomycetes</taxon>
        <taxon>Mycobacteriales</taxon>
        <taxon>Gordoniaceae</taxon>
        <taxon>Gordonia</taxon>
    </lineage>
</organism>
<dbReference type="RefSeq" id="WP_157079339.1">
    <property type="nucleotide sequence ID" value="NZ_JAADZU010000065.1"/>
</dbReference>